<feature type="compositionally biased region" description="Low complexity" evidence="1">
    <location>
        <begin position="64"/>
        <end position="78"/>
    </location>
</feature>
<dbReference type="EMBL" id="JACYXT010000001">
    <property type="protein sequence ID" value="MBD9721787.1"/>
    <property type="molecule type" value="Genomic_DNA"/>
</dbReference>
<accession>A0A927KXR8</accession>
<dbReference type="Proteomes" id="UP000661025">
    <property type="component" value="Unassembled WGS sequence"/>
</dbReference>
<protein>
    <submittedName>
        <fullName evidence="4">DUF4232 domain-containing protein</fullName>
    </submittedName>
</protein>
<dbReference type="AlphaFoldDB" id="A0A927KXR8"/>
<evidence type="ECO:0000259" key="3">
    <source>
        <dbReference type="Pfam" id="PF14016"/>
    </source>
</evidence>
<feature type="domain" description="DUF4232" evidence="3">
    <location>
        <begin position="86"/>
        <end position="225"/>
    </location>
</feature>
<feature type="signal peptide" evidence="2">
    <location>
        <begin position="1"/>
        <end position="28"/>
    </location>
</feature>
<feature type="chain" id="PRO_5037528883" evidence="2">
    <location>
        <begin position="29"/>
        <end position="231"/>
    </location>
</feature>
<evidence type="ECO:0000313" key="4">
    <source>
        <dbReference type="EMBL" id="MBD9721787.1"/>
    </source>
</evidence>
<gene>
    <name evidence="4" type="ORF">IHE70_00730</name>
</gene>
<dbReference type="GeneID" id="79929402"/>
<evidence type="ECO:0000313" key="5">
    <source>
        <dbReference type="Proteomes" id="UP000661025"/>
    </source>
</evidence>
<reference evidence="4" key="1">
    <citation type="submission" date="2020-09" db="EMBL/GenBank/DDBJ databases">
        <title>Streptomyces canutascabiei sp. nov., which causes potato common scab and is distributed across the world.</title>
        <authorList>
            <person name="Nguyen H.P."/>
            <person name="Weisberg A.J."/>
            <person name="Chang J.H."/>
            <person name="Clarke C.R."/>
        </authorList>
    </citation>
    <scope>NUCLEOTIDE SEQUENCE</scope>
    <source>
        <strain evidence="4">ID-01-6.2a</strain>
    </source>
</reference>
<evidence type="ECO:0000256" key="1">
    <source>
        <dbReference type="SAM" id="MobiDB-lite"/>
    </source>
</evidence>
<evidence type="ECO:0000256" key="2">
    <source>
        <dbReference type="SAM" id="SignalP"/>
    </source>
</evidence>
<proteinExistence type="predicted"/>
<dbReference type="RefSeq" id="WP_192358728.1">
    <property type="nucleotide sequence ID" value="NZ_CP119182.1"/>
</dbReference>
<dbReference type="PROSITE" id="PS51257">
    <property type="entry name" value="PROKAR_LIPOPROTEIN"/>
    <property type="match status" value="1"/>
</dbReference>
<keyword evidence="2" id="KW-0732">Signal</keyword>
<dbReference type="Pfam" id="PF14016">
    <property type="entry name" value="DUF4232"/>
    <property type="match status" value="1"/>
</dbReference>
<sequence length="231" mass="23835">MIPIRGRSASRALLVTALILAVAGCGLADEVDRELDPDRTAPQPSASFTPPNVPEGLRAPEPPAATRTPAAAAPTEAASPDGASACPTSGVRMLPGLVEAAMGLRAMTVTLTNCGEKPYTVKGYPSIQVLDENGETYDDVRVLQGARDITTGVPDFGPHQVTLKPGESAGTTLVWRNTVTEADVPAVNAPALRIAPLPGRPAEILTPDGGLDLGNTGRLGTTAWTQLAPDF</sequence>
<organism evidence="4 5">
    <name type="scientific">Streptomyces caniscabiei</name>
    <dbReference type="NCBI Taxonomy" id="2746961"/>
    <lineage>
        <taxon>Bacteria</taxon>
        <taxon>Bacillati</taxon>
        <taxon>Actinomycetota</taxon>
        <taxon>Actinomycetes</taxon>
        <taxon>Kitasatosporales</taxon>
        <taxon>Streptomycetaceae</taxon>
        <taxon>Streptomyces</taxon>
    </lineage>
</organism>
<dbReference type="InterPro" id="IPR025326">
    <property type="entry name" value="DUF4232"/>
</dbReference>
<comment type="caution">
    <text evidence="4">The sequence shown here is derived from an EMBL/GenBank/DDBJ whole genome shotgun (WGS) entry which is preliminary data.</text>
</comment>
<feature type="region of interest" description="Disordered" evidence="1">
    <location>
        <begin position="34"/>
        <end position="87"/>
    </location>
</feature>
<name>A0A927KXR8_9ACTN</name>